<feature type="domain" description="ABC transmembrane type-1" evidence="9">
    <location>
        <begin position="81"/>
        <end position="305"/>
    </location>
</feature>
<comment type="subcellular location">
    <subcellularLocation>
        <location evidence="1">Membrane</location>
        <topology evidence="1">Multi-pass membrane protein</topology>
    </subcellularLocation>
</comment>
<gene>
    <name evidence="10" type="ORF">OsJ_14736</name>
</gene>
<dbReference type="AlphaFoldDB" id="B9FF33"/>
<dbReference type="InterPro" id="IPR003593">
    <property type="entry name" value="AAA+_ATPase"/>
</dbReference>
<dbReference type="Pfam" id="PF00664">
    <property type="entry name" value="ABC_membrane"/>
    <property type="match status" value="1"/>
</dbReference>
<reference evidence="10" key="1">
    <citation type="journal article" date="2005" name="PLoS Biol.">
        <title>The genomes of Oryza sativa: a history of duplications.</title>
        <authorList>
            <person name="Yu J."/>
            <person name="Wang J."/>
            <person name="Lin W."/>
            <person name="Li S."/>
            <person name="Li H."/>
            <person name="Zhou J."/>
            <person name="Ni P."/>
            <person name="Dong W."/>
            <person name="Hu S."/>
            <person name="Zeng C."/>
            <person name="Zhang J."/>
            <person name="Zhang Y."/>
            <person name="Li R."/>
            <person name="Xu Z."/>
            <person name="Li S."/>
            <person name="Li X."/>
            <person name="Zheng H."/>
            <person name="Cong L."/>
            <person name="Lin L."/>
            <person name="Yin J."/>
            <person name="Geng J."/>
            <person name="Li G."/>
            <person name="Shi J."/>
            <person name="Liu J."/>
            <person name="Lv H."/>
            <person name="Li J."/>
            <person name="Wang J."/>
            <person name="Deng Y."/>
            <person name="Ran L."/>
            <person name="Shi X."/>
            <person name="Wang X."/>
            <person name="Wu Q."/>
            <person name="Li C."/>
            <person name="Ren X."/>
            <person name="Wang J."/>
            <person name="Wang X."/>
            <person name="Li D."/>
            <person name="Liu D."/>
            <person name="Zhang X."/>
            <person name="Ji Z."/>
            <person name="Zhao W."/>
            <person name="Sun Y."/>
            <person name="Zhang Z."/>
            <person name="Bao J."/>
            <person name="Han Y."/>
            <person name="Dong L."/>
            <person name="Ji J."/>
            <person name="Chen P."/>
            <person name="Wu S."/>
            <person name="Liu J."/>
            <person name="Xiao Y."/>
            <person name="Bu D."/>
            <person name="Tan J."/>
            <person name="Yang L."/>
            <person name="Ye C."/>
            <person name="Zhang J."/>
            <person name="Xu J."/>
            <person name="Zhou Y."/>
            <person name="Yu Y."/>
            <person name="Zhang B."/>
            <person name="Zhuang S."/>
            <person name="Wei H."/>
            <person name="Liu B."/>
            <person name="Lei M."/>
            <person name="Yu H."/>
            <person name="Li Y."/>
            <person name="Xu H."/>
            <person name="Wei S."/>
            <person name="He X."/>
            <person name="Fang L."/>
            <person name="Zhang Z."/>
            <person name="Zhang Y."/>
            <person name="Huang X."/>
            <person name="Su Z."/>
            <person name="Tong W."/>
            <person name="Li J."/>
            <person name="Tong Z."/>
            <person name="Li S."/>
            <person name="Ye J."/>
            <person name="Wang L."/>
            <person name="Fang L."/>
            <person name="Lei T."/>
            <person name="Chen C."/>
            <person name="Chen H."/>
            <person name="Xu Z."/>
            <person name="Li H."/>
            <person name="Huang H."/>
            <person name="Zhang F."/>
            <person name="Xu H."/>
            <person name="Li N."/>
            <person name="Zhao C."/>
            <person name="Li S."/>
            <person name="Dong L."/>
            <person name="Huang Y."/>
            <person name="Li L."/>
            <person name="Xi Y."/>
            <person name="Qi Q."/>
            <person name="Li W."/>
            <person name="Zhang B."/>
            <person name="Hu W."/>
            <person name="Zhang Y."/>
            <person name="Tian X."/>
            <person name="Jiao Y."/>
            <person name="Liang X."/>
            <person name="Jin J."/>
            <person name="Gao L."/>
            <person name="Zheng W."/>
            <person name="Hao B."/>
            <person name="Liu S."/>
            <person name="Wang W."/>
            <person name="Yuan L."/>
            <person name="Cao M."/>
            <person name="McDermott J."/>
            <person name="Samudrala R."/>
            <person name="Wang J."/>
            <person name="Wong G.K."/>
            <person name="Yang H."/>
        </authorList>
    </citation>
    <scope>NUCLEOTIDE SEQUENCE [LARGE SCALE GENOMIC DNA]</scope>
</reference>
<dbReference type="Gene3D" id="3.40.50.300">
    <property type="entry name" value="P-loop containing nucleotide triphosphate hydrolases"/>
    <property type="match status" value="1"/>
</dbReference>
<evidence type="ECO:0000259" key="9">
    <source>
        <dbReference type="PROSITE" id="PS50929"/>
    </source>
</evidence>
<dbReference type="SMART" id="SM00382">
    <property type="entry name" value="AAA"/>
    <property type="match status" value="1"/>
</dbReference>
<sequence>MEVVSSNLEDNFWDPPGIDCDSTEPFYSVASCSRTTRIACHASLLPHGAALRALATAMATPTPMPHTPISSQTLTLAPHALLWEAALRAAGRLRERAFEGVLARDLAFFEGSGGLSAGDIAHRITDEADDVADAVYSVLNTIVPTSLQLIAMGHQMVTINPLLSVVAATVIPCMWLVIASLGRRLRQISKEAHISLAMLTVYLNDVLPSMLTVKANNGEGKEISRFQNLVIVDLKNNLSKKKMKAFIPQVVRTTYIGGLLVLCAGSIAVSGTFFDGEGFLSFLTALTLAIEPIQDFGKAYNEYKQGEPALDRIFDLTRFIPEVRDKATAVHLKYVKGDINFHDVTFQYIDGMPPILDGVNLHIRSGETIAFVGPSGGGKTTLAKLLLRLYQPQSVASWSATTEGENMLLSGTIAENIAYGDPMGAIDMSKVESAAKIANAEEFIKMLPGGYNSYVGQKGSSLSGGQKQRLSIARAIYQNSSVLILDEATSALDSRSEILVKEALTNLMANHTVLVIAHRLEMILMADRIVLLEGGKLREITKSSFLSRDSQFSSPQGSSPKLGEV</sequence>
<evidence type="ECO:0000259" key="8">
    <source>
        <dbReference type="PROSITE" id="PS50893"/>
    </source>
</evidence>
<evidence type="ECO:0000256" key="6">
    <source>
        <dbReference type="ARBA" id="ARBA00023136"/>
    </source>
</evidence>
<dbReference type="CDD" id="cd07346">
    <property type="entry name" value="ABC_6TM_exporters"/>
    <property type="match status" value="1"/>
</dbReference>
<proteinExistence type="predicted"/>
<evidence type="ECO:0000256" key="7">
    <source>
        <dbReference type="SAM" id="Phobius"/>
    </source>
</evidence>
<dbReference type="InterPro" id="IPR036640">
    <property type="entry name" value="ABC1_TM_sf"/>
</dbReference>
<protein>
    <submittedName>
        <fullName evidence="10">Uncharacterized protein</fullName>
    </submittedName>
</protein>
<dbReference type="InterPro" id="IPR017871">
    <property type="entry name" value="ABC_transporter-like_CS"/>
</dbReference>
<dbReference type="FunFam" id="1.20.1560.10:FF:000096">
    <property type="entry name" value="ABC transporter related"/>
    <property type="match status" value="1"/>
</dbReference>
<keyword evidence="3" id="KW-0547">Nucleotide-binding</keyword>
<dbReference type="InterPro" id="IPR039421">
    <property type="entry name" value="Type_1_exporter"/>
</dbReference>
<keyword evidence="4" id="KW-0067">ATP-binding</keyword>
<keyword evidence="2 7" id="KW-0812">Transmembrane</keyword>
<accession>B9FF33</accession>
<dbReference type="PROSITE" id="PS50929">
    <property type="entry name" value="ABC_TM1F"/>
    <property type="match status" value="1"/>
</dbReference>
<feature type="domain" description="ABC transporter" evidence="8">
    <location>
        <begin position="339"/>
        <end position="559"/>
    </location>
</feature>
<evidence type="ECO:0000256" key="5">
    <source>
        <dbReference type="ARBA" id="ARBA00022989"/>
    </source>
</evidence>
<dbReference type="SUPFAM" id="SSF90123">
    <property type="entry name" value="ABC transporter transmembrane region"/>
    <property type="match status" value="1"/>
</dbReference>
<keyword evidence="6 7" id="KW-0472">Membrane</keyword>
<dbReference type="InterPro" id="IPR027417">
    <property type="entry name" value="P-loop_NTPase"/>
</dbReference>
<dbReference type="Pfam" id="PF00005">
    <property type="entry name" value="ABC_tran"/>
    <property type="match status" value="1"/>
</dbReference>
<dbReference type="SUPFAM" id="SSF52540">
    <property type="entry name" value="P-loop containing nucleoside triphosphate hydrolases"/>
    <property type="match status" value="1"/>
</dbReference>
<dbReference type="PROSITE" id="PS00211">
    <property type="entry name" value="ABC_TRANSPORTER_1"/>
    <property type="match status" value="1"/>
</dbReference>
<dbReference type="PANTHER" id="PTHR24221">
    <property type="entry name" value="ATP-BINDING CASSETTE SUB-FAMILY B"/>
    <property type="match status" value="1"/>
</dbReference>
<dbReference type="InterPro" id="IPR003439">
    <property type="entry name" value="ABC_transporter-like_ATP-bd"/>
</dbReference>
<dbReference type="InterPro" id="IPR011527">
    <property type="entry name" value="ABC1_TM_dom"/>
</dbReference>
<dbReference type="GO" id="GO:0016020">
    <property type="term" value="C:membrane"/>
    <property type="evidence" value="ECO:0007669"/>
    <property type="project" value="UniProtKB-SubCell"/>
</dbReference>
<dbReference type="Gene3D" id="1.20.1560.10">
    <property type="entry name" value="ABC transporter type 1, transmembrane domain"/>
    <property type="match status" value="1"/>
</dbReference>
<dbReference type="PANTHER" id="PTHR24221:SF630">
    <property type="entry name" value="ABC TRANSPORTER B FAMILY MEMBER 29, CHLOROPLASTIC"/>
    <property type="match status" value="1"/>
</dbReference>
<dbReference type="Proteomes" id="UP000007752">
    <property type="component" value="Chromosome 4"/>
</dbReference>
<evidence type="ECO:0000256" key="2">
    <source>
        <dbReference type="ARBA" id="ARBA00022692"/>
    </source>
</evidence>
<dbReference type="GO" id="GO:0016887">
    <property type="term" value="F:ATP hydrolysis activity"/>
    <property type="evidence" value="ECO:0007669"/>
    <property type="project" value="InterPro"/>
</dbReference>
<reference evidence="10" key="2">
    <citation type="submission" date="2008-12" db="EMBL/GenBank/DDBJ databases">
        <title>Improved gene annotation of the rice (Oryza sativa) genomes.</title>
        <authorList>
            <person name="Wang J."/>
            <person name="Li R."/>
            <person name="Fan W."/>
            <person name="Huang Q."/>
            <person name="Zhang J."/>
            <person name="Zhou Y."/>
            <person name="Hu Y."/>
            <person name="Zi S."/>
            <person name="Li J."/>
            <person name="Ni P."/>
            <person name="Zheng H."/>
            <person name="Zhang Y."/>
            <person name="Zhao M."/>
            <person name="Hao Q."/>
            <person name="McDermott J."/>
            <person name="Samudrala R."/>
            <person name="Kristiansen K."/>
            <person name="Wong G.K.-S."/>
        </authorList>
    </citation>
    <scope>NUCLEOTIDE SEQUENCE</scope>
</reference>
<feature type="transmembrane region" description="Helical" evidence="7">
    <location>
        <begin position="162"/>
        <end position="181"/>
    </location>
</feature>
<evidence type="ECO:0000313" key="10">
    <source>
        <dbReference type="EMBL" id="EEE60966.1"/>
    </source>
</evidence>
<keyword evidence="5 7" id="KW-1133">Transmembrane helix</keyword>
<evidence type="ECO:0000256" key="3">
    <source>
        <dbReference type="ARBA" id="ARBA00022741"/>
    </source>
</evidence>
<evidence type="ECO:0000256" key="1">
    <source>
        <dbReference type="ARBA" id="ARBA00004141"/>
    </source>
</evidence>
<evidence type="ECO:0000256" key="4">
    <source>
        <dbReference type="ARBA" id="ARBA00022840"/>
    </source>
</evidence>
<dbReference type="EMBL" id="CM000141">
    <property type="protein sequence ID" value="EEE60966.1"/>
    <property type="molecule type" value="Genomic_DNA"/>
</dbReference>
<dbReference type="GO" id="GO:0140359">
    <property type="term" value="F:ABC-type transporter activity"/>
    <property type="evidence" value="ECO:0007669"/>
    <property type="project" value="InterPro"/>
</dbReference>
<dbReference type="GO" id="GO:0005524">
    <property type="term" value="F:ATP binding"/>
    <property type="evidence" value="ECO:0007669"/>
    <property type="project" value="UniProtKB-KW"/>
</dbReference>
<dbReference type="PROSITE" id="PS50893">
    <property type="entry name" value="ABC_TRANSPORTER_2"/>
    <property type="match status" value="1"/>
</dbReference>
<name>B9FF33_ORYSJ</name>
<organism evidence="10">
    <name type="scientific">Oryza sativa subsp. japonica</name>
    <name type="common">Rice</name>
    <dbReference type="NCBI Taxonomy" id="39947"/>
    <lineage>
        <taxon>Eukaryota</taxon>
        <taxon>Viridiplantae</taxon>
        <taxon>Streptophyta</taxon>
        <taxon>Embryophyta</taxon>
        <taxon>Tracheophyta</taxon>
        <taxon>Spermatophyta</taxon>
        <taxon>Magnoliopsida</taxon>
        <taxon>Liliopsida</taxon>
        <taxon>Poales</taxon>
        <taxon>Poaceae</taxon>
        <taxon>BOP clade</taxon>
        <taxon>Oryzoideae</taxon>
        <taxon>Oryzeae</taxon>
        <taxon>Oryzinae</taxon>
        <taxon>Oryza</taxon>
        <taxon>Oryza sativa</taxon>
    </lineage>
</organism>
<feature type="transmembrane region" description="Helical" evidence="7">
    <location>
        <begin position="250"/>
        <end position="274"/>
    </location>
</feature>